<dbReference type="GO" id="GO:0005975">
    <property type="term" value="P:carbohydrate metabolic process"/>
    <property type="evidence" value="ECO:0007669"/>
    <property type="project" value="InterPro"/>
</dbReference>
<proteinExistence type="predicted"/>
<gene>
    <name evidence="3" type="ORF">C5Y83_16705</name>
</gene>
<organism evidence="3 4">
    <name type="scientific">Blastopirellula marina</name>
    <dbReference type="NCBI Taxonomy" id="124"/>
    <lineage>
        <taxon>Bacteria</taxon>
        <taxon>Pseudomonadati</taxon>
        <taxon>Planctomycetota</taxon>
        <taxon>Planctomycetia</taxon>
        <taxon>Pirellulales</taxon>
        <taxon>Pirellulaceae</taxon>
        <taxon>Blastopirellula</taxon>
    </lineage>
</organism>
<dbReference type="SUPFAM" id="SSF51445">
    <property type="entry name" value="(Trans)glycosidases"/>
    <property type="match status" value="1"/>
</dbReference>
<feature type="chain" id="PRO_5015641795" description="Glycoside hydrolase family 2 catalytic domain-containing protein" evidence="1">
    <location>
        <begin position="24"/>
        <end position="786"/>
    </location>
</feature>
<keyword evidence="1" id="KW-0732">Signal</keyword>
<evidence type="ECO:0000256" key="1">
    <source>
        <dbReference type="SAM" id="SignalP"/>
    </source>
</evidence>
<dbReference type="RefSeq" id="WP_105330911.1">
    <property type="nucleotide sequence ID" value="NZ_PUHY01000012.1"/>
</dbReference>
<dbReference type="InterPro" id="IPR017853">
    <property type="entry name" value="GH"/>
</dbReference>
<feature type="signal peptide" evidence="1">
    <location>
        <begin position="1"/>
        <end position="23"/>
    </location>
</feature>
<dbReference type="EMBL" id="PUHY01000012">
    <property type="protein sequence ID" value="PQO31898.1"/>
    <property type="molecule type" value="Genomic_DNA"/>
</dbReference>
<reference evidence="3 4" key="1">
    <citation type="submission" date="2018-02" db="EMBL/GenBank/DDBJ databases">
        <title>Comparative genomes isolates from brazilian mangrove.</title>
        <authorList>
            <person name="Araujo J.E."/>
            <person name="Taketani R.G."/>
            <person name="Silva M.C.P."/>
            <person name="Loureco M.V."/>
            <person name="Andreote F.D."/>
        </authorList>
    </citation>
    <scope>NUCLEOTIDE SEQUENCE [LARGE SCALE GENOMIC DNA]</scope>
    <source>
        <strain evidence="3 4">Hex-1 MGV</strain>
    </source>
</reference>
<dbReference type="SUPFAM" id="SSF49785">
    <property type="entry name" value="Galactose-binding domain-like"/>
    <property type="match status" value="2"/>
</dbReference>
<dbReference type="Gene3D" id="2.60.120.430">
    <property type="entry name" value="Galactose-binding lectin"/>
    <property type="match status" value="2"/>
</dbReference>
<dbReference type="InterPro" id="IPR006103">
    <property type="entry name" value="Glyco_hydro_2_cat"/>
</dbReference>
<protein>
    <recommendedName>
        <fullName evidence="2">Glycoside hydrolase family 2 catalytic domain-containing protein</fullName>
    </recommendedName>
</protein>
<feature type="domain" description="Glycoside hydrolase family 2 catalytic" evidence="2">
    <location>
        <begin position="80"/>
        <end position="225"/>
    </location>
</feature>
<dbReference type="InterPro" id="IPR008979">
    <property type="entry name" value="Galactose-bd-like_sf"/>
</dbReference>
<dbReference type="Gene3D" id="3.20.20.80">
    <property type="entry name" value="Glycosidases"/>
    <property type="match status" value="1"/>
</dbReference>
<evidence type="ECO:0000313" key="4">
    <source>
        <dbReference type="Proteomes" id="UP000238322"/>
    </source>
</evidence>
<dbReference type="OrthoDB" id="9762066at2"/>
<dbReference type="GO" id="GO:0004553">
    <property type="term" value="F:hydrolase activity, hydrolyzing O-glycosyl compounds"/>
    <property type="evidence" value="ECO:0007669"/>
    <property type="project" value="InterPro"/>
</dbReference>
<dbReference type="Proteomes" id="UP000238322">
    <property type="component" value="Unassembled WGS sequence"/>
</dbReference>
<dbReference type="AlphaFoldDB" id="A0A2S8FIB1"/>
<sequence length="786" mass="86113">MHRLATIVISLLSAIVLQAYSHAAEVTLRQTQNGYQLLVDDKPFEIKGAGGDGDKELLAKSGGNAFRTWGIGDDTQARLDEAEAHGLKVALGIWLGHERHGFRYDDPAQVQKQLDDAKAAVLKFKDHPAVLLWGVGNEMEGFEKTTDPQVWQAVNDIAKMIHEADPHHPTMTVIAEIGGDKLPSIDRYCPDIDIVGINSYGGVTSIPQRYKQAGINKPYIVTEFGPPGTWEIASNDWGVPSELTSTEKAKIYRDAYAKLAADQHCLGSFAFTWGFKQEATATWFGMFLPDGTKMAAVDSMTEAWSGQSPANLCPRIDRLSIAGESVVEPGEEVKAHLSVVDPEGEQLQVQWVLFREMDEFNTMGDYRPAPPTFPDAIVERSIKEVTLKMPLIPGKYRLFAYIRDGKGGGAVGNVPLKVKGTVPSPSKDRGSQITLPLTVYGDNMNGTPFIPSGYMGDVDAIAMNEKATITPHAGETCLEVAYNKRGGWGGVVWQSPVNDWGDLPGGFDLSAADTLSFWARGRKGGEKVKFGYGLIDHNKPYFDTANSEAEFTLSSEWKQYRLPLTGRNPARIKTGFYWILAGTNEPITFYLDDIVYSSEGSSAEMGSPMPLPLNLTSDDTKNLPFVPSGYMGDTGAISMDEQSKSQPHTGQTCTKVTFSQADGWGGVVWQSPANDWGDKPGGYNLTEADQLTVWARGELGGERVKLGFGLLNKPDVAYPDSASAELEITLTDQWKAYHFDLTDKDVRHIKTGFFWTIAGQGKPVTFYLDDITYEQRSSLATTPTVE</sequence>
<accession>A0A2S8FIB1</accession>
<dbReference type="Pfam" id="PF02836">
    <property type="entry name" value="Glyco_hydro_2_C"/>
    <property type="match status" value="1"/>
</dbReference>
<evidence type="ECO:0000259" key="2">
    <source>
        <dbReference type="Pfam" id="PF02836"/>
    </source>
</evidence>
<evidence type="ECO:0000313" key="3">
    <source>
        <dbReference type="EMBL" id="PQO31898.1"/>
    </source>
</evidence>
<name>A0A2S8FIB1_9BACT</name>
<comment type="caution">
    <text evidence="3">The sequence shown here is derived from an EMBL/GenBank/DDBJ whole genome shotgun (WGS) entry which is preliminary data.</text>
</comment>